<name>W7TLD1_9STRA</name>
<dbReference type="InterPro" id="IPR035917">
    <property type="entry name" value="YjbQ-like_sf"/>
</dbReference>
<dbReference type="InterPro" id="IPR001602">
    <property type="entry name" value="UPF0047_YjbQ-like"/>
</dbReference>
<keyword evidence="2" id="KW-1185">Reference proteome</keyword>
<dbReference type="SUPFAM" id="SSF111038">
    <property type="entry name" value="YjbQ-like"/>
    <property type="match status" value="1"/>
</dbReference>
<accession>W7TLD1</accession>
<dbReference type="PANTHER" id="PTHR30615:SF16">
    <property type="entry name" value="SECONDARY THIAMINE-PHOSPHATE SYNTHASE ENZYME"/>
    <property type="match status" value="1"/>
</dbReference>
<evidence type="ECO:0000313" key="1">
    <source>
        <dbReference type="EMBL" id="EWM26862.1"/>
    </source>
</evidence>
<dbReference type="Pfam" id="PF01894">
    <property type="entry name" value="YjbQ"/>
    <property type="match status" value="1"/>
</dbReference>
<sequence length="287" mass="31683">MALRSTTLPFITLLLFAYVGVSTFAFITSTKSFKQPLSPLPRLPTTITTTLLAHGHLQAALQLIHDTHSSISSVPSDQYHPPSPALEVHRASLPDPDVVDTTGTGEKVSFGAQHTKKHTGPSVTSYLEISLPTKSGISLHDITPQLRQAVRESGVVEGWVHIVSRHTTTAVTINECESRLMDDIRQFLLKLAPPQYPYLHNDIHLRPASEEDKRRVAAGGEWESVEEWRAQEPQNCHAHLLSMLLGNTLVVPVSGGKLKIGRWQSVMMVELDGERERTVGIQVVGYE</sequence>
<organism evidence="1 2">
    <name type="scientific">Nannochloropsis gaditana</name>
    <dbReference type="NCBI Taxonomy" id="72520"/>
    <lineage>
        <taxon>Eukaryota</taxon>
        <taxon>Sar</taxon>
        <taxon>Stramenopiles</taxon>
        <taxon>Ochrophyta</taxon>
        <taxon>Eustigmatophyceae</taxon>
        <taxon>Eustigmatales</taxon>
        <taxon>Monodopsidaceae</taxon>
        <taxon>Nannochloropsis</taxon>
    </lineage>
</organism>
<dbReference type="AlphaFoldDB" id="W7TLD1"/>
<evidence type="ECO:0000313" key="2">
    <source>
        <dbReference type="Proteomes" id="UP000019335"/>
    </source>
</evidence>
<gene>
    <name evidence="1" type="ORF">Naga_100097g6</name>
</gene>
<dbReference type="OrthoDB" id="10255963at2759"/>
<protein>
    <submittedName>
        <fullName evidence="1">Uncharacterized protein family UPF0047</fullName>
    </submittedName>
</protein>
<dbReference type="Gene3D" id="2.60.120.460">
    <property type="entry name" value="YjbQ-like"/>
    <property type="match status" value="1"/>
</dbReference>
<dbReference type="PANTHER" id="PTHR30615">
    <property type="entry name" value="UNCHARACTERIZED PROTEIN YJBQ-RELATED"/>
    <property type="match status" value="1"/>
</dbReference>
<dbReference type="Proteomes" id="UP000019335">
    <property type="component" value="Chromosome 8"/>
</dbReference>
<comment type="caution">
    <text evidence="1">The sequence shown here is derived from an EMBL/GenBank/DDBJ whole genome shotgun (WGS) entry which is preliminary data.</text>
</comment>
<proteinExistence type="predicted"/>
<reference evidence="1 2" key="1">
    <citation type="journal article" date="2014" name="Mol. Plant">
        <title>Chromosome Scale Genome Assembly and Transcriptome Profiling of Nannochloropsis gaditana in Nitrogen Depletion.</title>
        <authorList>
            <person name="Corteggiani Carpinelli E."/>
            <person name="Telatin A."/>
            <person name="Vitulo N."/>
            <person name="Forcato C."/>
            <person name="D'Angelo M."/>
            <person name="Schiavon R."/>
            <person name="Vezzi A."/>
            <person name="Giacometti G.M."/>
            <person name="Morosinotto T."/>
            <person name="Valle G."/>
        </authorList>
    </citation>
    <scope>NUCLEOTIDE SEQUENCE [LARGE SCALE GENOMIC DNA]</scope>
    <source>
        <strain evidence="1 2">B-31</strain>
    </source>
</reference>
<dbReference type="EMBL" id="AZIL01000602">
    <property type="protein sequence ID" value="EWM26862.1"/>
    <property type="molecule type" value="Genomic_DNA"/>
</dbReference>